<dbReference type="SUPFAM" id="SSF55846">
    <property type="entry name" value="N-acetylmuramoyl-L-alanine amidase-like"/>
    <property type="match status" value="1"/>
</dbReference>
<dbReference type="GeneID" id="113404636"/>
<evidence type="ECO:0000313" key="7">
    <source>
        <dbReference type="Proteomes" id="UP001652626"/>
    </source>
</evidence>
<dbReference type="CDD" id="cd06583">
    <property type="entry name" value="PGRP"/>
    <property type="match status" value="1"/>
</dbReference>
<accession>A0A8B8IW43</accession>
<keyword evidence="7" id="KW-1185">Reference proteome</keyword>
<dbReference type="GO" id="GO:0045087">
    <property type="term" value="P:innate immune response"/>
    <property type="evidence" value="ECO:0007669"/>
    <property type="project" value="UniProtKB-KW"/>
</dbReference>
<reference evidence="8" key="1">
    <citation type="submission" date="2025-08" db="UniProtKB">
        <authorList>
            <consortium name="RefSeq"/>
        </authorList>
    </citation>
    <scope>IDENTIFICATION</scope>
    <source>
        <tissue evidence="8">Whole body</tissue>
    </source>
</reference>
<dbReference type="InterPro" id="IPR002502">
    <property type="entry name" value="Amidase_domain"/>
</dbReference>
<dbReference type="SMART" id="SM00644">
    <property type="entry name" value="Ami_2"/>
    <property type="match status" value="1"/>
</dbReference>
<keyword evidence="3" id="KW-0391">Immunity</keyword>
<dbReference type="Pfam" id="PF01510">
    <property type="entry name" value="Amidase_2"/>
    <property type="match status" value="1"/>
</dbReference>
<evidence type="ECO:0000259" key="5">
    <source>
        <dbReference type="SMART" id="SM00644"/>
    </source>
</evidence>
<dbReference type="InterPro" id="IPR006619">
    <property type="entry name" value="PGRP_domain_met/bac"/>
</dbReference>
<feature type="domain" description="Peptidoglycan recognition protein family" evidence="6">
    <location>
        <begin position="38"/>
        <end position="181"/>
    </location>
</feature>
<dbReference type="OrthoDB" id="10001926at2759"/>
<dbReference type="InterPro" id="IPR036505">
    <property type="entry name" value="Amidase/PGRP_sf"/>
</dbReference>
<keyword evidence="4" id="KW-0732">Signal</keyword>
<name>A0A8B8IW43_VANTA</name>
<comment type="similarity">
    <text evidence="1">Belongs to the N-acetylmuramoyl-L-alanine amidase 2 family.</text>
</comment>
<dbReference type="AlphaFoldDB" id="A0A8B8IW43"/>
<dbReference type="RefSeq" id="XP_026501369.2">
    <property type="nucleotide sequence ID" value="XM_026645584.2"/>
</dbReference>
<dbReference type="PANTHER" id="PTHR11022:SF77">
    <property type="entry name" value="PEPTIDOGLYCAN-RECOGNITION PROTEIN LB"/>
    <property type="match status" value="1"/>
</dbReference>
<dbReference type="SMART" id="SM00701">
    <property type="entry name" value="PGRP"/>
    <property type="match status" value="1"/>
</dbReference>
<evidence type="ECO:0000313" key="8">
    <source>
        <dbReference type="RefSeq" id="XP_026501369.2"/>
    </source>
</evidence>
<feature type="chain" id="PRO_5047005235" evidence="4">
    <location>
        <begin position="16"/>
        <end position="220"/>
    </location>
</feature>
<organism evidence="7 8">
    <name type="scientific">Vanessa tameamea</name>
    <name type="common">Kamehameha butterfly</name>
    <dbReference type="NCBI Taxonomy" id="334116"/>
    <lineage>
        <taxon>Eukaryota</taxon>
        <taxon>Metazoa</taxon>
        <taxon>Ecdysozoa</taxon>
        <taxon>Arthropoda</taxon>
        <taxon>Hexapoda</taxon>
        <taxon>Insecta</taxon>
        <taxon>Pterygota</taxon>
        <taxon>Neoptera</taxon>
        <taxon>Endopterygota</taxon>
        <taxon>Lepidoptera</taxon>
        <taxon>Glossata</taxon>
        <taxon>Ditrysia</taxon>
        <taxon>Papilionoidea</taxon>
        <taxon>Nymphalidae</taxon>
        <taxon>Nymphalinae</taxon>
        <taxon>Vanessa</taxon>
    </lineage>
</organism>
<feature type="domain" description="N-acetylmuramoyl-L-alanine amidase" evidence="5">
    <location>
        <begin position="50"/>
        <end position="187"/>
    </location>
</feature>
<protein>
    <submittedName>
        <fullName evidence="8">Peptidoglycan-recognition protein LB-like</fullName>
    </submittedName>
</protein>
<keyword evidence="2" id="KW-0399">Innate immunity</keyword>
<proteinExistence type="inferred from homology"/>
<evidence type="ECO:0000256" key="4">
    <source>
        <dbReference type="SAM" id="SignalP"/>
    </source>
</evidence>
<dbReference type="Gene3D" id="3.40.80.10">
    <property type="entry name" value="Peptidoglycan recognition protein-like"/>
    <property type="match status" value="1"/>
</dbReference>
<sequence>MLFLLALMLSSQGLAAVVGAPTMFTKNLIGNEVQIYDFPFTTRAQWQARPAKEKLPLSMPVPFVVIHHSNIPPVCRDNRQCCQSMRVMQNFHMDDRHWWDIGYNFAVGGDGVAYEGRGWDVLGAHALHFNNVSIGICLIGDWSNSIPPTQQLKTAQALIAAGVEMGYIKNDYKLVGHRQVRDTDCPGNALFEEIQNWNHYSPFPSSENDLMKVFEQSGSR</sequence>
<dbReference type="GO" id="GO:0009253">
    <property type="term" value="P:peptidoglycan catabolic process"/>
    <property type="evidence" value="ECO:0007669"/>
    <property type="project" value="InterPro"/>
</dbReference>
<dbReference type="GO" id="GO:0008745">
    <property type="term" value="F:N-acetylmuramoyl-L-alanine amidase activity"/>
    <property type="evidence" value="ECO:0007669"/>
    <property type="project" value="InterPro"/>
</dbReference>
<evidence type="ECO:0000256" key="2">
    <source>
        <dbReference type="ARBA" id="ARBA00022588"/>
    </source>
</evidence>
<dbReference type="GO" id="GO:0008270">
    <property type="term" value="F:zinc ion binding"/>
    <property type="evidence" value="ECO:0007669"/>
    <property type="project" value="InterPro"/>
</dbReference>
<dbReference type="InterPro" id="IPR015510">
    <property type="entry name" value="PGRP"/>
</dbReference>
<evidence type="ECO:0000256" key="1">
    <source>
        <dbReference type="ARBA" id="ARBA00007553"/>
    </source>
</evidence>
<dbReference type="PANTHER" id="PTHR11022">
    <property type="entry name" value="PEPTIDOGLYCAN RECOGNITION PROTEIN"/>
    <property type="match status" value="1"/>
</dbReference>
<feature type="signal peptide" evidence="4">
    <location>
        <begin position="1"/>
        <end position="15"/>
    </location>
</feature>
<gene>
    <name evidence="8" type="primary">LOC113404636</name>
</gene>
<dbReference type="Proteomes" id="UP001652626">
    <property type="component" value="Chromosome 21"/>
</dbReference>
<dbReference type="OMA" id="TPECMKS"/>
<evidence type="ECO:0000256" key="3">
    <source>
        <dbReference type="ARBA" id="ARBA00022859"/>
    </source>
</evidence>
<evidence type="ECO:0000259" key="6">
    <source>
        <dbReference type="SMART" id="SM00701"/>
    </source>
</evidence>